<dbReference type="PANTHER" id="PTHR30477">
    <property type="entry name" value="ABC-TRANSPORTER METAL-BINDING PROTEIN"/>
    <property type="match status" value="1"/>
</dbReference>
<keyword evidence="3 6" id="KW-0812">Transmembrane</keyword>
<feature type="transmembrane region" description="Helical" evidence="7">
    <location>
        <begin position="70"/>
        <end position="86"/>
    </location>
</feature>
<keyword evidence="9" id="KW-1185">Reference proteome</keyword>
<feature type="transmembrane region" description="Helical" evidence="7">
    <location>
        <begin position="14"/>
        <end position="34"/>
    </location>
</feature>
<evidence type="ECO:0000313" key="9">
    <source>
        <dbReference type="Proteomes" id="UP001238450"/>
    </source>
</evidence>
<gene>
    <name evidence="8" type="ORF">J2Z48_002165</name>
</gene>
<proteinExistence type="inferred from homology"/>
<keyword evidence="4 7" id="KW-1133">Transmembrane helix</keyword>
<protein>
    <submittedName>
        <fullName evidence="8">Zinc transport system permease protein</fullName>
    </submittedName>
</protein>
<evidence type="ECO:0000256" key="4">
    <source>
        <dbReference type="ARBA" id="ARBA00022989"/>
    </source>
</evidence>
<evidence type="ECO:0000256" key="7">
    <source>
        <dbReference type="SAM" id="Phobius"/>
    </source>
</evidence>
<evidence type="ECO:0000313" key="8">
    <source>
        <dbReference type="EMBL" id="MDQ0417981.1"/>
    </source>
</evidence>
<sequence>MIQDFLQNDYLQHALYAGLLIGLISPLIGVYLVVRRLSLIADALSHVTLAGVAAGLFIQKKLNLFTEINPIYMGMGFSVMGSLFVDRLRRMYQSYSEIAIPIIMSGGVGLGVVLISASGGFNVNISGYLFGSILAVRTEDLETTLIVTSITLLVLILFRKELFALSFDEENAVLTGVNRSIVHFFFILVVALVIASSIQVVGILLVSSLITIPVATALQHTNSFRQTLIASILYGELSVILGLAAAYHFELASGGAIVLVSIMILLCVFLIKKVVYLTARLQKNRQRINS</sequence>
<feature type="transmembrane region" description="Helical" evidence="7">
    <location>
        <begin position="230"/>
        <end position="249"/>
    </location>
</feature>
<dbReference type="Gene3D" id="1.10.3470.10">
    <property type="entry name" value="ABC transporter involved in vitamin B12 uptake, BtuC"/>
    <property type="match status" value="1"/>
</dbReference>
<name>A0AAJ1TL38_9BACL</name>
<dbReference type="GO" id="GO:0055085">
    <property type="term" value="P:transmembrane transport"/>
    <property type="evidence" value="ECO:0007669"/>
    <property type="project" value="InterPro"/>
</dbReference>
<dbReference type="AlphaFoldDB" id="A0AAJ1TL38"/>
<dbReference type="GO" id="GO:0043190">
    <property type="term" value="C:ATP-binding cassette (ABC) transporter complex"/>
    <property type="evidence" value="ECO:0007669"/>
    <property type="project" value="InterPro"/>
</dbReference>
<feature type="transmembrane region" description="Helical" evidence="7">
    <location>
        <begin position="98"/>
        <end position="121"/>
    </location>
</feature>
<dbReference type="GO" id="GO:0010043">
    <property type="term" value="P:response to zinc ion"/>
    <property type="evidence" value="ECO:0007669"/>
    <property type="project" value="TreeGrafter"/>
</dbReference>
<dbReference type="PANTHER" id="PTHR30477:SF22">
    <property type="entry name" value="METAL ABC TRANSPORTER PERMEASE"/>
    <property type="match status" value="1"/>
</dbReference>
<keyword evidence="5 7" id="KW-0472">Membrane</keyword>
<organism evidence="8 9">
    <name type="scientific">Croceifilum oryzae</name>
    <dbReference type="NCBI Taxonomy" id="1553429"/>
    <lineage>
        <taxon>Bacteria</taxon>
        <taxon>Bacillati</taxon>
        <taxon>Bacillota</taxon>
        <taxon>Bacilli</taxon>
        <taxon>Bacillales</taxon>
        <taxon>Thermoactinomycetaceae</taxon>
        <taxon>Croceifilum</taxon>
    </lineage>
</organism>
<dbReference type="RefSeq" id="WP_307253336.1">
    <property type="nucleotide sequence ID" value="NZ_JAUSUV010000008.1"/>
</dbReference>
<dbReference type="CDD" id="cd06550">
    <property type="entry name" value="TM_ABC_iron-siderophores_like"/>
    <property type="match status" value="1"/>
</dbReference>
<keyword evidence="6" id="KW-0813">Transport</keyword>
<dbReference type="SUPFAM" id="SSF81345">
    <property type="entry name" value="ABC transporter involved in vitamin B12 uptake, BtuC"/>
    <property type="match status" value="1"/>
</dbReference>
<comment type="subcellular location">
    <subcellularLocation>
        <location evidence="6">Cell membrane</location>
        <topology evidence="6">Multi-pass membrane protein</topology>
    </subcellularLocation>
    <subcellularLocation>
        <location evidence="1">Membrane</location>
        <topology evidence="1">Multi-pass membrane protein</topology>
    </subcellularLocation>
</comment>
<feature type="transmembrane region" description="Helical" evidence="7">
    <location>
        <begin position="39"/>
        <end position="58"/>
    </location>
</feature>
<evidence type="ECO:0000256" key="1">
    <source>
        <dbReference type="ARBA" id="ARBA00004141"/>
    </source>
</evidence>
<reference evidence="8 9" key="1">
    <citation type="submission" date="2023-07" db="EMBL/GenBank/DDBJ databases">
        <title>Genomic Encyclopedia of Type Strains, Phase IV (KMG-IV): sequencing the most valuable type-strain genomes for metagenomic binning, comparative biology and taxonomic classification.</title>
        <authorList>
            <person name="Goeker M."/>
        </authorList>
    </citation>
    <scope>NUCLEOTIDE SEQUENCE [LARGE SCALE GENOMIC DNA]</scope>
    <source>
        <strain evidence="8 9">DSM 46876</strain>
    </source>
</reference>
<comment type="similarity">
    <text evidence="2 6">Belongs to the ABC-3 integral membrane protein family.</text>
</comment>
<dbReference type="InterPro" id="IPR037294">
    <property type="entry name" value="ABC_BtuC-like"/>
</dbReference>
<dbReference type="Pfam" id="PF00950">
    <property type="entry name" value="ABC-3"/>
    <property type="match status" value="1"/>
</dbReference>
<evidence type="ECO:0000256" key="2">
    <source>
        <dbReference type="ARBA" id="ARBA00008034"/>
    </source>
</evidence>
<evidence type="ECO:0000256" key="6">
    <source>
        <dbReference type="RuleBase" id="RU003943"/>
    </source>
</evidence>
<dbReference type="EMBL" id="JAUSUV010000008">
    <property type="protein sequence ID" value="MDQ0417981.1"/>
    <property type="molecule type" value="Genomic_DNA"/>
</dbReference>
<accession>A0AAJ1TL38</accession>
<dbReference type="Proteomes" id="UP001238450">
    <property type="component" value="Unassembled WGS sequence"/>
</dbReference>
<feature type="transmembrane region" description="Helical" evidence="7">
    <location>
        <begin position="255"/>
        <end position="277"/>
    </location>
</feature>
<evidence type="ECO:0000256" key="5">
    <source>
        <dbReference type="ARBA" id="ARBA00023136"/>
    </source>
</evidence>
<evidence type="ECO:0000256" key="3">
    <source>
        <dbReference type="ARBA" id="ARBA00022692"/>
    </source>
</evidence>
<comment type="caution">
    <text evidence="8">The sequence shown here is derived from an EMBL/GenBank/DDBJ whole genome shotgun (WGS) entry which is preliminary data.</text>
</comment>
<dbReference type="InterPro" id="IPR001626">
    <property type="entry name" value="ABC_TroCD"/>
</dbReference>